<proteinExistence type="predicted"/>
<evidence type="ECO:0000259" key="1">
    <source>
        <dbReference type="Pfam" id="PF25273"/>
    </source>
</evidence>
<dbReference type="Proteomes" id="UP001633002">
    <property type="component" value="Unassembled WGS sequence"/>
</dbReference>
<evidence type="ECO:0000313" key="3">
    <source>
        <dbReference type="Proteomes" id="UP001633002"/>
    </source>
</evidence>
<evidence type="ECO:0000313" key="2">
    <source>
        <dbReference type="EMBL" id="KAL3681000.1"/>
    </source>
</evidence>
<dbReference type="PANTHER" id="PTHR33153:SF3">
    <property type="entry name" value="TRAFFICKING PROTEIN PARTICLE COMPLEX SUBUNIT 11 DOMAIN-CONTAINING PROTEIN"/>
    <property type="match status" value="1"/>
</dbReference>
<sequence>MSGRTVYYTHSELSSTNPNLYLSFIHDAMDHSKTIISRLIDKVKSLMGQIQPFPLKVVGILNHGHEPGVVAHVSVGGLWPSDPNYTITSIAKQLRDYENYHSGSKTGDLAFREKASHELFSALLDENVLNTIVLRKVGKTYEEFFSTTEEDASSSIRSDSTTRMLRPNLYIQLDNSDKDNKNWPMMVFCSELVARGCCKTVTMSFLIVGHTHEYVDAFFSKMNAAKDGKNIESLPRFLAEVFHAQNSKAYPKVILEVADYKKHVENHVVHISGQYSPVAFRFYMCDNIPSYQIQNRGGFNHQFSALPWLTFRAEKWELQLCEPPLFRSV</sequence>
<accession>A0ABD3GP44</accession>
<reference evidence="2 3" key="1">
    <citation type="submission" date="2024-09" db="EMBL/GenBank/DDBJ databases">
        <title>Chromosome-scale assembly of Riccia sorocarpa.</title>
        <authorList>
            <person name="Paukszto L."/>
        </authorList>
    </citation>
    <scope>NUCLEOTIDE SEQUENCE [LARGE SCALE GENOMIC DNA]</scope>
    <source>
        <strain evidence="2">LP-2024</strain>
        <tissue evidence="2">Aerial parts of the thallus</tissue>
    </source>
</reference>
<feature type="domain" description="DUF7869" evidence="1">
    <location>
        <begin position="158"/>
        <end position="285"/>
    </location>
</feature>
<dbReference type="PANTHER" id="PTHR33153">
    <property type="entry name" value="MYND-TYPE DOMAIN-CONTAINING PROTEIN"/>
    <property type="match status" value="1"/>
</dbReference>
<keyword evidence="3" id="KW-1185">Reference proteome</keyword>
<dbReference type="InterPro" id="IPR057191">
    <property type="entry name" value="DUF7869"/>
</dbReference>
<dbReference type="AlphaFoldDB" id="A0ABD3GP44"/>
<protein>
    <recommendedName>
        <fullName evidence="1">DUF7869 domain-containing protein</fullName>
    </recommendedName>
</protein>
<organism evidence="2 3">
    <name type="scientific">Riccia sorocarpa</name>
    <dbReference type="NCBI Taxonomy" id="122646"/>
    <lineage>
        <taxon>Eukaryota</taxon>
        <taxon>Viridiplantae</taxon>
        <taxon>Streptophyta</taxon>
        <taxon>Embryophyta</taxon>
        <taxon>Marchantiophyta</taxon>
        <taxon>Marchantiopsida</taxon>
        <taxon>Marchantiidae</taxon>
        <taxon>Marchantiales</taxon>
        <taxon>Ricciaceae</taxon>
        <taxon>Riccia</taxon>
    </lineage>
</organism>
<comment type="caution">
    <text evidence="2">The sequence shown here is derived from an EMBL/GenBank/DDBJ whole genome shotgun (WGS) entry which is preliminary data.</text>
</comment>
<name>A0ABD3GP44_9MARC</name>
<dbReference type="Pfam" id="PF25273">
    <property type="entry name" value="DUF7869"/>
    <property type="match status" value="1"/>
</dbReference>
<gene>
    <name evidence="2" type="ORF">R1sor_023956</name>
</gene>
<dbReference type="EMBL" id="JBJQOH010000007">
    <property type="protein sequence ID" value="KAL3681000.1"/>
    <property type="molecule type" value="Genomic_DNA"/>
</dbReference>